<feature type="domain" description="NERD" evidence="1">
    <location>
        <begin position="38"/>
        <end position="148"/>
    </location>
</feature>
<protein>
    <recommendedName>
        <fullName evidence="1">NERD domain-containing protein</fullName>
    </recommendedName>
</protein>
<evidence type="ECO:0000313" key="2">
    <source>
        <dbReference type="EMBL" id="ODG93462.1"/>
    </source>
</evidence>
<dbReference type="Proteomes" id="UP000094580">
    <property type="component" value="Unassembled WGS sequence"/>
</dbReference>
<comment type="caution">
    <text evidence="2">The sequence shown here is derived from an EMBL/GenBank/DDBJ whole genome shotgun (WGS) entry which is preliminary data.</text>
</comment>
<dbReference type="PROSITE" id="PS50965">
    <property type="entry name" value="NERD"/>
    <property type="match status" value="1"/>
</dbReference>
<dbReference type="Pfam" id="PF08378">
    <property type="entry name" value="NERD"/>
    <property type="match status" value="1"/>
</dbReference>
<dbReference type="InterPro" id="IPR011528">
    <property type="entry name" value="NERD"/>
</dbReference>
<evidence type="ECO:0000313" key="3">
    <source>
        <dbReference type="Proteomes" id="UP000094580"/>
    </source>
</evidence>
<accession>A0ABX2ZY24</accession>
<organism evidence="2 3">
    <name type="scientific">Gottfriedia luciferensis</name>
    <dbReference type="NCBI Taxonomy" id="178774"/>
    <lineage>
        <taxon>Bacteria</taxon>
        <taxon>Bacillati</taxon>
        <taxon>Bacillota</taxon>
        <taxon>Bacilli</taxon>
        <taxon>Bacillales</taxon>
        <taxon>Bacillaceae</taxon>
        <taxon>Gottfriedia</taxon>
    </lineage>
</organism>
<gene>
    <name evidence="2" type="ORF">BED47_04030</name>
</gene>
<dbReference type="EMBL" id="MDKC01000002">
    <property type="protein sequence ID" value="ODG93462.1"/>
    <property type="molecule type" value="Genomic_DNA"/>
</dbReference>
<sequence>MKNQKERYESNDLRIYQRLNDRSRLSDEDLAYFSYLEKGFKGEKKFDEWTSKLSDNWLFLNDLLLECNKSEFQIDSIGINGETIYLFEVKNFEGDYYIEGDQWYKTSKTEIKNPYEQLNRTESMLRKLLNEHKINFKIKPHLVFVNYDFFLYNAPMNLPIIFPSQLNRLINELNLQRFKLNVNHFHLAEVFLSLHKSESKYKQFPNYQYEQLLKGIICINCNTYITEVKKGKLVCQACGYIEDLSNGILRSVEELKFLFPNRKITTNAVYEWCGIYKSKKGIWKVLRENFTKNGHGKYSYFD</sequence>
<proteinExistence type="predicted"/>
<dbReference type="RefSeq" id="WP_069032525.1">
    <property type="nucleotide sequence ID" value="NZ_MDKC01000002.1"/>
</dbReference>
<name>A0ABX2ZY24_9BACI</name>
<evidence type="ECO:0000259" key="1">
    <source>
        <dbReference type="PROSITE" id="PS50965"/>
    </source>
</evidence>
<keyword evidence="3" id="KW-1185">Reference proteome</keyword>
<reference evidence="2 3" key="1">
    <citation type="submission" date="2016-07" db="EMBL/GenBank/DDBJ databases">
        <authorList>
            <person name="Townsley L."/>
            <person name="Shank E.A."/>
        </authorList>
    </citation>
    <scope>NUCLEOTIDE SEQUENCE [LARGE SCALE GENOMIC DNA]</scope>
    <source>
        <strain evidence="2 3">CH01</strain>
    </source>
</reference>